<dbReference type="Gene3D" id="3.40.50.1820">
    <property type="entry name" value="alpha/beta hydrolase"/>
    <property type="match status" value="3"/>
</dbReference>
<dbReference type="InterPro" id="IPR050466">
    <property type="entry name" value="Carboxylest/Gibb_receptor"/>
</dbReference>
<dbReference type="Proteomes" id="UP001188597">
    <property type="component" value="Unassembled WGS sequence"/>
</dbReference>
<feature type="domain" description="Alpha/beta hydrolase fold-3" evidence="2">
    <location>
        <begin position="135"/>
        <end position="212"/>
    </location>
</feature>
<name>A0AA89B4F1_9ASTE</name>
<organism evidence="3 4">
    <name type="scientific">Escallonia herrerae</name>
    <dbReference type="NCBI Taxonomy" id="1293975"/>
    <lineage>
        <taxon>Eukaryota</taxon>
        <taxon>Viridiplantae</taxon>
        <taxon>Streptophyta</taxon>
        <taxon>Embryophyta</taxon>
        <taxon>Tracheophyta</taxon>
        <taxon>Spermatophyta</taxon>
        <taxon>Magnoliopsida</taxon>
        <taxon>eudicotyledons</taxon>
        <taxon>Gunneridae</taxon>
        <taxon>Pentapetalae</taxon>
        <taxon>asterids</taxon>
        <taxon>campanulids</taxon>
        <taxon>Escalloniales</taxon>
        <taxon>Escalloniaceae</taxon>
        <taxon>Escallonia</taxon>
    </lineage>
</organism>
<sequence length="591" mass="64862">MAPNTKEVAPGLLSLLRVYTDGTVERLVSSPFVPPILDETITGVSSKDISISSDVSARLYLPKLRRTDGSLKFPILVYFRRSFCAGSAFSSDHHCYINTLVSQAKILSISVEYRVAPEHPLPTAYEDSWTALQSWKFVYPTAAGGIDNPMINPFAVGAPKLSGIRCSRVLICVGEKEITKYRGIQYCESLRESGWEGEVELYEVQGGEHGFHIRNPETEIAKNMGLGYFPPVTKSFGFVLQAALSLLPSSKMVSNTKEVVSELLPFLRIFKDGSVERYLDSSYVPPSLEDPTSAVLSKDIKISPEISARVYLPKLSGTEEKLPILVYFHGGGFLIESAFSVVSHRYVSELVSQSQALVVSVEYRLAPEHPLPTAYEDSWAALQWVASHANGKNGDKEPWLLGHGDFGRVYLGGDSAGANIVHNIAMRASNANNGTYLKKGSPVHEITNAKSLSCGVKIHGAFLCHPYFLGSKPIGSEPLVDHDKGSLYQTWMLAYPLAPDGFDNPMINPFAPNAPHLSGLGCSRLLVCVASNDELRERGVRYFDAVRESGWQGEVELFEVEGEGHAFHVLKPESEKAEGMIKRLAAFIKCL</sequence>
<comment type="similarity">
    <text evidence="1">Belongs to the 'GDXG' lipolytic enzyme family.</text>
</comment>
<gene>
    <name evidence="3" type="ORF">RJ639_046293</name>
</gene>
<feature type="domain" description="Alpha/beta hydrolase fold-3" evidence="2">
    <location>
        <begin position="325"/>
        <end position="568"/>
    </location>
</feature>
<keyword evidence="4" id="KW-1185">Reference proteome</keyword>
<dbReference type="Pfam" id="PF07859">
    <property type="entry name" value="Abhydrolase_3"/>
    <property type="match status" value="3"/>
</dbReference>
<dbReference type="EMBL" id="JAVXUP010000752">
    <property type="protein sequence ID" value="KAK3021586.1"/>
    <property type="molecule type" value="Genomic_DNA"/>
</dbReference>
<dbReference type="InterPro" id="IPR013094">
    <property type="entry name" value="AB_hydrolase_3"/>
</dbReference>
<evidence type="ECO:0000259" key="2">
    <source>
        <dbReference type="Pfam" id="PF07859"/>
    </source>
</evidence>
<evidence type="ECO:0000256" key="1">
    <source>
        <dbReference type="ARBA" id="ARBA00010515"/>
    </source>
</evidence>
<dbReference type="GO" id="GO:0016787">
    <property type="term" value="F:hydrolase activity"/>
    <property type="evidence" value="ECO:0007669"/>
    <property type="project" value="InterPro"/>
</dbReference>
<dbReference type="AlphaFoldDB" id="A0AA89B4F1"/>
<dbReference type="PANTHER" id="PTHR23024:SF551">
    <property type="entry name" value="2-HYDROXYISOFLAVANONE DEHYDRATASE-LIKE"/>
    <property type="match status" value="1"/>
</dbReference>
<protein>
    <recommendedName>
        <fullName evidence="2">Alpha/beta hydrolase fold-3 domain-containing protein</fullName>
    </recommendedName>
</protein>
<proteinExistence type="inferred from homology"/>
<dbReference type="PANTHER" id="PTHR23024">
    <property type="entry name" value="ARYLACETAMIDE DEACETYLASE"/>
    <property type="match status" value="1"/>
</dbReference>
<dbReference type="SUPFAM" id="SSF53474">
    <property type="entry name" value="alpha/beta-Hydrolases"/>
    <property type="match status" value="2"/>
</dbReference>
<evidence type="ECO:0000313" key="3">
    <source>
        <dbReference type="EMBL" id="KAK3021586.1"/>
    </source>
</evidence>
<feature type="domain" description="Alpha/beta hydrolase fold-3" evidence="2">
    <location>
        <begin position="83"/>
        <end position="133"/>
    </location>
</feature>
<reference evidence="3" key="1">
    <citation type="submission" date="2022-12" db="EMBL/GenBank/DDBJ databases">
        <title>Draft genome assemblies for two species of Escallonia (Escalloniales).</title>
        <authorList>
            <person name="Chanderbali A."/>
            <person name="Dervinis C."/>
            <person name="Anghel I."/>
            <person name="Soltis D."/>
            <person name="Soltis P."/>
            <person name="Zapata F."/>
        </authorList>
    </citation>
    <scope>NUCLEOTIDE SEQUENCE</scope>
    <source>
        <strain evidence="3">UCBG64.0493</strain>
        <tissue evidence="3">Leaf</tissue>
    </source>
</reference>
<comment type="caution">
    <text evidence="3">The sequence shown here is derived from an EMBL/GenBank/DDBJ whole genome shotgun (WGS) entry which is preliminary data.</text>
</comment>
<evidence type="ECO:0000313" key="4">
    <source>
        <dbReference type="Proteomes" id="UP001188597"/>
    </source>
</evidence>
<accession>A0AA89B4F1</accession>
<dbReference type="InterPro" id="IPR029058">
    <property type="entry name" value="AB_hydrolase_fold"/>
</dbReference>